<organism evidence="1 2">
    <name type="scientific">Jiangella anatolica</name>
    <dbReference type="NCBI Taxonomy" id="2670374"/>
    <lineage>
        <taxon>Bacteria</taxon>
        <taxon>Bacillati</taxon>
        <taxon>Actinomycetota</taxon>
        <taxon>Actinomycetes</taxon>
        <taxon>Jiangellales</taxon>
        <taxon>Jiangellaceae</taxon>
        <taxon>Jiangella</taxon>
    </lineage>
</organism>
<keyword evidence="2" id="KW-1185">Reference proteome</keyword>
<proteinExistence type="predicted"/>
<evidence type="ECO:0008006" key="3">
    <source>
        <dbReference type="Google" id="ProtNLM"/>
    </source>
</evidence>
<gene>
    <name evidence="1" type="ORF">C1I92_03670</name>
</gene>
<dbReference type="AlphaFoldDB" id="A0A2W2CBS3"/>
<comment type="caution">
    <text evidence="1">The sequence shown here is derived from an EMBL/GenBank/DDBJ whole genome shotgun (WGS) entry which is preliminary data.</text>
</comment>
<name>A0A2W2CBS3_9ACTN</name>
<dbReference type="RefSeq" id="WP_111253316.1">
    <property type="nucleotide sequence ID" value="NZ_POTW01000006.1"/>
</dbReference>
<accession>A0A2W2CBS3</accession>
<evidence type="ECO:0000313" key="1">
    <source>
        <dbReference type="EMBL" id="PZF85727.1"/>
    </source>
</evidence>
<evidence type="ECO:0000313" key="2">
    <source>
        <dbReference type="Proteomes" id="UP000248764"/>
    </source>
</evidence>
<sequence length="241" mass="25248">MDDALDRELRALGRSLTGAIDDDAPAPATVATVVLDRLHAPEPTRTRPALARRIAVVAAAVLIALGLTPPVRAAVGEWLGIGAVAVRPGPSQPSAAPPPAATPGLSLDAAARLTGLTPVVPPVLGRPNGVEVSDDHRILSLTWGSGDETIRLDQFTDELAPVYLKTSMLGFTSFRLTVADHEAWWFSTAHDLVLLAPDGTERTQRIAGPTLVWLDDDVTFRLEGTGLAQAARIAESALGTG</sequence>
<protein>
    <recommendedName>
        <fullName evidence="3">DUF4367 domain-containing protein</fullName>
    </recommendedName>
</protein>
<reference evidence="1 2" key="1">
    <citation type="submission" date="2018-01" db="EMBL/GenBank/DDBJ databases">
        <title>Draft genome sequence of Jiangella sp. GTF31.</title>
        <authorList>
            <person name="Sahin N."/>
            <person name="Ay H."/>
            <person name="Saygin H."/>
        </authorList>
    </citation>
    <scope>NUCLEOTIDE SEQUENCE [LARGE SCALE GENOMIC DNA]</scope>
    <source>
        <strain evidence="1 2">GTF31</strain>
    </source>
</reference>
<dbReference type="Proteomes" id="UP000248764">
    <property type="component" value="Unassembled WGS sequence"/>
</dbReference>
<dbReference type="EMBL" id="POTW01000006">
    <property type="protein sequence ID" value="PZF85727.1"/>
    <property type="molecule type" value="Genomic_DNA"/>
</dbReference>